<evidence type="ECO:0000313" key="3">
    <source>
        <dbReference type="Proteomes" id="UP000813461"/>
    </source>
</evidence>
<dbReference type="OrthoDB" id="3791840at2759"/>
<dbReference type="Gene3D" id="3.30.710.10">
    <property type="entry name" value="Potassium Channel Kv1.1, Chain A"/>
    <property type="match status" value="1"/>
</dbReference>
<dbReference type="Proteomes" id="UP000813461">
    <property type="component" value="Unassembled WGS sequence"/>
</dbReference>
<feature type="domain" description="BTB" evidence="1">
    <location>
        <begin position="24"/>
        <end position="92"/>
    </location>
</feature>
<keyword evidence="3" id="KW-1185">Reference proteome</keyword>
<dbReference type="InterPro" id="IPR011333">
    <property type="entry name" value="SKP1/BTB/POZ_sf"/>
</dbReference>
<protein>
    <recommendedName>
        <fullName evidence="1">BTB domain-containing protein</fullName>
    </recommendedName>
</protein>
<dbReference type="PROSITE" id="PS50097">
    <property type="entry name" value="BTB"/>
    <property type="match status" value="1"/>
</dbReference>
<reference evidence="2" key="1">
    <citation type="journal article" date="2021" name="Nat. Commun.">
        <title>Genetic determinants of endophytism in the Arabidopsis root mycobiome.</title>
        <authorList>
            <person name="Mesny F."/>
            <person name="Miyauchi S."/>
            <person name="Thiergart T."/>
            <person name="Pickel B."/>
            <person name="Atanasova L."/>
            <person name="Karlsson M."/>
            <person name="Huettel B."/>
            <person name="Barry K.W."/>
            <person name="Haridas S."/>
            <person name="Chen C."/>
            <person name="Bauer D."/>
            <person name="Andreopoulos W."/>
            <person name="Pangilinan J."/>
            <person name="LaButti K."/>
            <person name="Riley R."/>
            <person name="Lipzen A."/>
            <person name="Clum A."/>
            <person name="Drula E."/>
            <person name="Henrissat B."/>
            <person name="Kohler A."/>
            <person name="Grigoriev I.V."/>
            <person name="Martin F.M."/>
            <person name="Hacquard S."/>
        </authorList>
    </citation>
    <scope>NUCLEOTIDE SEQUENCE</scope>
    <source>
        <strain evidence="2">MPI-SDFR-AT-0120</strain>
    </source>
</reference>
<sequence length="223" mass="25386">MENGITSSLTATSSSMYVPEISGKIVKVRVRDDKTFSVHESVLKQSPFFRNALRLEWRELRDGAAIKVSHHRPKIFEIYLKWLYSHAIEEELSSMALVQMYVLGEEMMDTRFQDATIAALISRCLKHKNYPVTDQVNVIYEGTYSTSPARRLLVDFFVYAGDRQWVSGRDLANCFHADFVNDLLEALMTKPKKLYASGSFPWSENPAAYFHSSKRGDDGAAAK</sequence>
<evidence type="ECO:0000259" key="1">
    <source>
        <dbReference type="PROSITE" id="PS50097"/>
    </source>
</evidence>
<dbReference type="EMBL" id="JAGMVJ010000001">
    <property type="protein sequence ID" value="KAH7094875.1"/>
    <property type="molecule type" value="Genomic_DNA"/>
</dbReference>
<proteinExistence type="predicted"/>
<dbReference type="InterPro" id="IPR000210">
    <property type="entry name" value="BTB/POZ_dom"/>
</dbReference>
<dbReference type="AlphaFoldDB" id="A0A8K0RHE8"/>
<comment type="caution">
    <text evidence="2">The sequence shown here is derived from an EMBL/GenBank/DDBJ whole genome shotgun (WGS) entry which is preliminary data.</text>
</comment>
<name>A0A8K0RHE8_9PLEO</name>
<organism evidence="2 3">
    <name type="scientific">Paraphoma chrysanthemicola</name>
    <dbReference type="NCBI Taxonomy" id="798071"/>
    <lineage>
        <taxon>Eukaryota</taxon>
        <taxon>Fungi</taxon>
        <taxon>Dikarya</taxon>
        <taxon>Ascomycota</taxon>
        <taxon>Pezizomycotina</taxon>
        <taxon>Dothideomycetes</taxon>
        <taxon>Pleosporomycetidae</taxon>
        <taxon>Pleosporales</taxon>
        <taxon>Pleosporineae</taxon>
        <taxon>Phaeosphaeriaceae</taxon>
        <taxon>Paraphoma</taxon>
    </lineage>
</organism>
<dbReference type="PANTHER" id="PTHR47843">
    <property type="entry name" value="BTB DOMAIN-CONTAINING PROTEIN-RELATED"/>
    <property type="match status" value="1"/>
</dbReference>
<dbReference type="SUPFAM" id="SSF54695">
    <property type="entry name" value="POZ domain"/>
    <property type="match status" value="1"/>
</dbReference>
<gene>
    <name evidence="2" type="ORF">FB567DRAFT_586223</name>
</gene>
<dbReference type="PANTHER" id="PTHR47843:SF2">
    <property type="entry name" value="BTB DOMAIN-CONTAINING PROTEIN"/>
    <property type="match status" value="1"/>
</dbReference>
<evidence type="ECO:0000313" key="2">
    <source>
        <dbReference type="EMBL" id="KAH7094875.1"/>
    </source>
</evidence>
<accession>A0A8K0RHE8</accession>
<dbReference type="CDD" id="cd18186">
    <property type="entry name" value="BTB_POZ_ZBTB_KLHL-like"/>
    <property type="match status" value="1"/>
</dbReference>